<organism evidence="2 3">
    <name type="scientific">Mariniblastus fucicola</name>
    <dbReference type="NCBI Taxonomy" id="980251"/>
    <lineage>
        <taxon>Bacteria</taxon>
        <taxon>Pseudomonadati</taxon>
        <taxon>Planctomycetota</taxon>
        <taxon>Planctomycetia</taxon>
        <taxon>Pirellulales</taxon>
        <taxon>Pirellulaceae</taxon>
        <taxon>Mariniblastus</taxon>
    </lineage>
</organism>
<dbReference type="Proteomes" id="UP000322214">
    <property type="component" value="Chromosome"/>
</dbReference>
<protein>
    <recommendedName>
        <fullName evidence="4">DUF3137 domain-containing protein</fullName>
    </recommendedName>
</protein>
<dbReference type="OrthoDB" id="285745at2"/>
<accession>A0A5B9P7B4</accession>
<dbReference type="AlphaFoldDB" id="A0A5B9P7B4"/>
<dbReference type="STRING" id="980251.GCA_001642875_03018"/>
<reference evidence="2 3" key="1">
    <citation type="submission" date="2019-08" db="EMBL/GenBank/DDBJ databases">
        <title>Deep-cultivation of Planctomycetes and their phenomic and genomic characterization uncovers novel biology.</title>
        <authorList>
            <person name="Wiegand S."/>
            <person name="Jogler M."/>
            <person name="Boedeker C."/>
            <person name="Pinto D."/>
            <person name="Vollmers J."/>
            <person name="Rivas-Marin E."/>
            <person name="Kohn T."/>
            <person name="Peeters S.H."/>
            <person name="Heuer A."/>
            <person name="Rast P."/>
            <person name="Oberbeckmann S."/>
            <person name="Bunk B."/>
            <person name="Jeske O."/>
            <person name="Meyerdierks A."/>
            <person name="Storesund J.E."/>
            <person name="Kallscheuer N."/>
            <person name="Luecker S."/>
            <person name="Lage O.M."/>
            <person name="Pohl T."/>
            <person name="Merkel B.J."/>
            <person name="Hornburger P."/>
            <person name="Mueller R.-W."/>
            <person name="Bruemmer F."/>
            <person name="Labrenz M."/>
            <person name="Spormann A.M."/>
            <person name="Op den Camp H."/>
            <person name="Overmann J."/>
            <person name="Amann R."/>
            <person name="Jetten M.S.M."/>
            <person name="Mascher T."/>
            <person name="Medema M.H."/>
            <person name="Devos D.P."/>
            <person name="Kaster A.-K."/>
            <person name="Ovreas L."/>
            <person name="Rohde M."/>
            <person name="Galperin M.Y."/>
            <person name="Jogler C."/>
        </authorList>
    </citation>
    <scope>NUCLEOTIDE SEQUENCE [LARGE SCALE GENOMIC DNA]</scope>
    <source>
        <strain evidence="2 3">FC18</strain>
    </source>
</reference>
<feature type="transmembrane region" description="Helical" evidence="1">
    <location>
        <begin position="15"/>
        <end position="37"/>
    </location>
</feature>
<keyword evidence="1" id="KW-0472">Membrane</keyword>
<dbReference type="KEGG" id="mff:MFFC18_06830"/>
<keyword evidence="1" id="KW-0812">Transmembrane</keyword>
<keyword evidence="3" id="KW-1185">Reference proteome</keyword>
<keyword evidence="1" id="KW-1133">Transmembrane helix</keyword>
<proteinExistence type="predicted"/>
<gene>
    <name evidence="2" type="ORF">MFFC18_06830</name>
</gene>
<dbReference type="EMBL" id="CP042912">
    <property type="protein sequence ID" value="QEG20832.1"/>
    <property type="molecule type" value="Genomic_DNA"/>
</dbReference>
<evidence type="ECO:0000313" key="3">
    <source>
        <dbReference type="Proteomes" id="UP000322214"/>
    </source>
</evidence>
<dbReference type="RefSeq" id="WP_075085233.1">
    <property type="nucleotide sequence ID" value="NZ_CP042912.1"/>
</dbReference>
<name>A0A5B9P7B4_9BACT</name>
<evidence type="ECO:0008006" key="4">
    <source>
        <dbReference type="Google" id="ProtNLM"/>
    </source>
</evidence>
<evidence type="ECO:0000256" key="1">
    <source>
        <dbReference type="SAM" id="Phobius"/>
    </source>
</evidence>
<evidence type="ECO:0000313" key="2">
    <source>
        <dbReference type="EMBL" id="QEG20832.1"/>
    </source>
</evidence>
<sequence length="234" mass="26240">MLIVDASLLANKVEAFVVLPLTLVVMLGIVGLIVWLVRKYEKKRTENLAAIAQELGLEFTAEGSPDLQEKLSVFPMFNKGRSRKMKNVMTAETESTGLAIFEYQYTTGSGKQSQTHRFTMAAMQTELALPHFTVRPEGFLDRIGSAMGFQDIDFENHPEFSNAFVLKGHNEVAIRQFFDQHMLDLFANNRGVYVDANGGLLTFRKPGRLKPEQISEFMAEAYEFLSAFGGPEES</sequence>